<dbReference type="Pfam" id="PF01272">
    <property type="entry name" value="GreA_GreB"/>
    <property type="match status" value="1"/>
</dbReference>
<evidence type="ECO:0000259" key="10">
    <source>
        <dbReference type="Pfam" id="PF01272"/>
    </source>
</evidence>
<dbReference type="STRING" id="29561.MM26B8_00310"/>
<evidence type="ECO:0000313" key="12">
    <source>
        <dbReference type="EMBL" id="KKB26853.1"/>
    </source>
</evidence>
<dbReference type="FunFam" id="1.10.287.180:FF:000001">
    <property type="entry name" value="Transcription elongation factor GreA"/>
    <property type="match status" value="1"/>
</dbReference>
<evidence type="ECO:0000259" key="11">
    <source>
        <dbReference type="Pfam" id="PF03449"/>
    </source>
</evidence>
<evidence type="ECO:0000256" key="1">
    <source>
        <dbReference type="ARBA" id="ARBA00008213"/>
    </source>
</evidence>
<dbReference type="PIRSF" id="PIRSF006092">
    <property type="entry name" value="GreA_GreB"/>
    <property type="match status" value="1"/>
</dbReference>
<organism evidence="12 13">
    <name type="scientific">Mycoplasmopsis meleagridis ATCC 25294</name>
    <dbReference type="NCBI Taxonomy" id="1264554"/>
    <lineage>
        <taxon>Bacteria</taxon>
        <taxon>Bacillati</taxon>
        <taxon>Mycoplasmatota</taxon>
        <taxon>Mycoplasmoidales</taxon>
        <taxon>Metamycoplasmataceae</taxon>
        <taxon>Mycoplasmopsis</taxon>
    </lineage>
</organism>
<dbReference type="GO" id="GO:0032784">
    <property type="term" value="P:regulation of DNA-templated transcription elongation"/>
    <property type="evidence" value="ECO:0007669"/>
    <property type="project" value="UniProtKB-UniRule"/>
</dbReference>
<dbReference type="InterPro" id="IPR006359">
    <property type="entry name" value="Tscrpt_elong_fac_GreA"/>
</dbReference>
<dbReference type="EMBL" id="JZXN01000016">
    <property type="protein sequence ID" value="KKB26853.1"/>
    <property type="molecule type" value="Genomic_DNA"/>
</dbReference>
<dbReference type="PANTHER" id="PTHR30437">
    <property type="entry name" value="TRANSCRIPTION ELONGATION FACTOR GREA"/>
    <property type="match status" value="1"/>
</dbReference>
<dbReference type="PATRIC" id="fig|1264554.4.peg.480"/>
<comment type="caution">
    <text evidence="12">The sequence shown here is derived from an EMBL/GenBank/DDBJ whole genome shotgun (WGS) entry which is preliminary data.</text>
</comment>
<protein>
    <recommendedName>
        <fullName evidence="2 8">Transcription elongation factor GreA</fullName>
    </recommendedName>
    <alternativeName>
        <fullName evidence="7 8">Transcript cleavage factor GreA</fullName>
    </alternativeName>
</protein>
<keyword evidence="5 8" id="KW-0804">Transcription</keyword>
<dbReference type="GO" id="GO:0070063">
    <property type="term" value="F:RNA polymerase binding"/>
    <property type="evidence" value="ECO:0007669"/>
    <property type="project" value="InterPro"/>
</dbReference>
<dbReference type="Pfam" id="PF03449">
    <property type="entry name" value="GreA_GreB_N"/>
    <property type="match status" value="1"/>
</dbReference>
<dbReference type="AlphaFoldDB" id="A0A0F5H0W9"/>
<evidence type="ECO:0000256" key="8">
    <source>
        <dbReference type="HAMAP-Rule" id="MF_00105"/>
    </source>
</evidence>
<dbReference type="GO" id="GO:0003746">
    <property type="term" value="F:translation elongation factor activity"/>
    <property type="evidence" value="ECO:0007669"/>
    <property type="project" value="UniProtKB-KW"/>
</dbReference>
<dbReference type="SUPFAM" id="SSF46557">
    <property type="entry name" value="GreA transcript cleavage protein, N-terminal domain"/>
    <property type="match status" value="1"/>
</dbReference>
<proteinExistence type="inferred from homology"/>
<keyword evidence="4 8" id="KW-0238">DNA-binding</keyword>
<sequence length="160" mass="18068">MTVDEKEKILLTQETYDKYKAEYDNLILVQRPAVQAELKEARAQGDLSENAEYDAARDKQAQIEGRILELEEILEKAQVYESDSKKNKKTAGIGAKVTYLNLNDNKEYTVSIMGSHDSNPFENKISDVSPLAQAIMEISIGEIVEVDVPKKYSIKLLNIE</sequence>
<comment type="function">
    <text evidence="6 8 9">Necessary for efficient RNA polymerase transcription elongation past template-encoded arresting sites. The arresting sites in DNA have the property of trapping a certain fraction of elongating RNA polymerases that pass through, resulting in locked ternary complexes. Cleavage of the nascent transcript by cleavage factors such as GreA or GreB allows the resumption of elongation from the new 3'terminus. GreA releases sequences of 2 to 3 nucleotides.</text>
</comment>
<dbReference type="Gene3D" id="3.10.50.30">
    <property type="entry name" value="Transcription elongation factor, GreA/GreB, C-terminal domain"/>
    <property type="match status" value="1"/>
</dbReference>
<dbReference type="InterPro" id="IPR022691">
    <property type="entry name" value="Tscrpt_elong_fac_GreA/B_N"/>
</dbReference>
<feature type="domain" description="Transcription elongation factor GreA/GreB C-terminal" evidence="10">
    <location>
        <begin position="88"/>
        <end position="160"/>
    </location>
</feature>
<dbReference type="InterPro" id="IPR023459">
    <property type="entry name" value="Tscrpt_elong_fac_GreA/B_fam"/>
</dbReference>
<dbReference type="InterPro" id="IPR028624">
    <property type="entry name" value="Tscrpt_elong_fac_GreA/B"/>
</dbReference>
<keyword evidence="13" id="KW-1185">Reference proteome</keyword>
<evidence type="ECO:0000256" key="2">
    <source>
        <dbReference type="ARBA" id="ARBA00013729"/>
    </source>
</evidence>
<dbReference type="RefSeq" id="WP_046096944.1">
    <property type="nucleotide sequence ID" value="NZ_JZXN01000016.1"/>
</dbReference>
<evidence type="ECO:0000256" key="9">
    <source>
        <dbReference type="RuleBase" id="RU000556"/>
    </source>
</evidence>
<feature type="domain" description="Transcription elongation factor GreA/GreB N-terminal" evidence="11">
    <location>
        <begin position="9"/>
        <end position="79"/>
    </location>
</feature>
<dbReference type="InterPro" id="IPR036805">
    <property type="entry name" value="Tscrpt_elong_fac_GreA/B_N_sf"/>
</dbReference>
<dbReference type="OrthoDB" id="9808774at2"/>
<evidence type="ECO:0000256" key="6">
    <source>
        <dbReference type="ARBA" id="ARBA00024916"/>
    </source>
</evidence>
<evidence type="ECO:0000256" key="3">
    <source>
        <dbReference type="ARBA" id="ARBA00023015"/>
    </source>
</evidence>
<evidence type="ECO:0000313" key="13">
    <source>
        <dbReference type="Proteomes" id="UP000033750"/>
    </source>
</evidence>
<evidence type="ECO:0000256" key="4">
    <source>
        <dbReference type="ARBA" id="ARBA00023125"/>
    </source>
</evidence>
<dbReference type="PANTHER" id="PTHR30437:SF4">
    <property type="entry name" value="TRANSCRIPTION ELONGATION FACTOR GREA"/>
    <property type="match status" value="1"/>
</dbReference>
<accession>A0A0F5H0W9</accession>
<dbReference type="GO" id="GO:0006354">
    <property type="term" value="P:DNA-templated transcription elongation"/>
    <property type="evidence" value="ECO:0007669"/>
    <property type="project" value="TreeGrafter"/>
</dbReference>
<reference evidence="12 13" key="1">
    <citation type="submission" date="2015-03" db="EMBL/GenBank/DDBJ databases">
        <title>Genome sequence of Mycoplasma meleagridis strain ATCC 25294.</title>
        <authorList>
            <person name="Yacoub E."/>
            <person name="Blanchard A."/>
            <person name="Sirand-Pugnet P."/>
            <person name="Mardassi B.B.A."/>
        </authorList>
    </citation>
    <scope>NUCLEOTIDE SEQUENCE [LARGE SCALE GENOMIC DNA]</scope>
    <source>
        <strain evidence="12 13">ATCC 25294</strain>
    </source>
</reference>
<keyword evidence="12" id="KW-0251">Elongation factor</keyword>
<dbReference type="NCBIfam" id="NF001263">
    <property type="entry name" value="PRK00226.1-4"/>
    <property type="match status" value="1"/>
</dbReference>
<comment type="similarity">
    <text evidence="1 8 9">Belongs to the GreA/GreB family.</text>
</comment>
<dbReference type="GO" id="GO:0003677">
    <property type="term" value="F:DNA binding"/>
    <property type="evidence" value="ECO:0007669"/>
    <property type="project" value="UniProtKB-UniRule"/>
</dbReference>
<evidence type="ECO:0000256" key="7">
    <source>
        <dbReference type="ARBA" id="ARBA00030776"/>
    </source>
</evidence>
<dbReference type="InterPro" id="IPR001437">
    <property type="entry name" value="Tscrpt_elong_fac_GreA/B_C"/>
</dbReference>
<gene>
    <name evidence="8 12" type="primary">greA</name>
    <name evidence="12" type="ORF">MMELEA_05360</name>
</gene>
<dbReference type="Proteomes" id="UP000033750">
    <property type="component" value="Unassembled WGS sequence"/>
</dbReference>
<dbReference type="HAMAP" id="MF_00105">
    <property type="entry name" value="GreA_GreB"/>
    <property type="match status" value="1"/>
</dbReference>
<name>A0A0F5H0W9_9BACT</name>
<keyword evidence="3 8" id="KW-0805">Transcription regulation</keyword>
<keyword evidence="12" id="KW-0648">Protein biosynthesis</keyword>
<dbReference type="SUPFAM" id="SSF54534">
    <property type="entry name" value="FKBP-like"/>
    <property type="match status" value="1"/>
</dbReference>
<dbReference type="InterPro" id="IPR036953">
    <property type="entry name" value="GreA/GreB_C_sf"/>
</dbReference>
<evidence type="ECO:0000256" key="5">
    <source>
        <dbReference type="ARBA" id="ARBA00023163"/>
    </source>
</evidence>
<dbReference type="NCBIfam" id="TIGR01462">
    <property type="entry name" value="greA"/>
    <property type="match status" value="1"/>
</dbReference>
<dbReference type="Gene3D" id="1.10.287.180">
    <property type="entry name" value="Transcription elongation factor, GreA/GreB, N-terminal domain"/>
    <property type="match status" value="1"/>
</dbReference>